<proteinExistence type="predicted"/>
<sequence>MKIHLQLLFILLISFSSCITTEDTQELKKDDNSKFIYFSTTEESDLGDFIKNVQYKLKLDTKELVIVAVYEHQFDHTNKKGERLWTNDSIFVGVVDKVIPLDVILPNDDNTIDVVYSDNELFYEYVRIADQNCRLYSKAAINYKNKVKKKELIRYERSTGRRYIEYTLSLPSLTDKSIRVYEQEEGNIGGCRNL</sequence>
<dbReference type="RefSeq" id="WP_144075412.1">
    <property type="nucleotide sequence ID" value="NZ_CP076128.1"/>
</dbReference>
<dbReference type="EMBL" id="CP076128">
    <property type="protein sequence ID" value="QWG08029.1"/>
    <property type="molecule type" value="Genomic_DNA"/>
</dbReference>
<keyword evidence="1" id="KW-0732">Signal</keyword>
<evidence type="ECO:0008006" key="4">
    <source>
        <dbReference type="Google" id="ProtNLM"/>
    </source>
</evidence>
<dbReference type="Proteomes" id="UP000682802">
    <property type="component" value="Chromosome 1"/>
</dbReference>
<evidence type="ECO:0000313" key="3">
    <source>
        <dbReference type="Proteomes" id="UP000682802"/>
    </source>
</evidence>
<dbReference type="PROSITE" id="PS51257">
    <property type="entry name" value="PROKAR_LIPOPROTEIN"/>
    <property type="match status" value="1"/>
</dbReference>
<accession>A0ABX8GX82</accession>
<keyword evidence="3" id="KW-1185">Reference proteome</keyword>
<evidence type="ECO:0000256" key="1">
    <source>
        <dbReference type="SAM" id="SignalP"/>
    </source>
</evidence>
<organism evidence="2 3">
    <name type="scientific">Flammeovirga kamogawensis</name>
    <dbReference type="NCBI Taxonomy" id="373891"/>
    <lineage>
        <taxon>Bacteria</taxon>
        <taxon>Pseudomonadati</taxon>
        <taxon>Bacteroidota</taxon>
        <taxon>Cytophagia</taxon>
        <taxon>Cytophagales</taxon>
        <taxon>Flammeovirgaceae</taxon>
        <taxon>Flammeovirga</taxon>
    </lineage>
</organism>
<feature type="chain" id="PRO_5045816322" description="Lipoprotein" evidence="1">
    <location>
        <begin position="20"/>
        <end position="194"/>
    </location>
</feature>
<feature type="signal peptide" evidence="1">
    <location>
        <begin position="1"/>
        <end position="19"/>
    </location>
</feature>
<gene>
    <name evidence="2" type="ORF">KM029_03585</name>
</gene>
<evidence type="ECO:0000313" key="2">
    <source>
        <dbReference type="EMBL" id="QWG08029.1"/>
    </source>
</evidence>
<protein>
    <recommendedName>
        <fullName evidence="4">Lipoprotein</fullName>
    </recommendedName>
</protein>
<reference evidence="2 3" key="1">
    <citation type="submission" date="2021-05" db="EMBL/GenBank/DDBJ databases">
        <title>Comparative genomic studies on the polysaccharide-degrading batcterial strains of the Flammeovirga genus.</title>
        <authorList>
            <person name="Zewei F."/>
            <person name="Zheng Z."/>
            <person name="Yu L."/>
            <person name="Ruyue G."/>
            <person name="Yanhong M."/>
            <person name="Yuanyuan C."/>
            <person name="Jingyan G."/>
            <person name="Wenjun H."/>
        </authorList>
    </citation>
    <scope>NUCLEOTIDE SEQUENCE [LARGE SCALE GENOMIC DNA]</scope>
    <source>
        <strain evidence="2 3">YS10</strain>
    </source>
</reference>
<name>A0ABX8GX82_9BACT</name>